<comment type="subcellular location">
    <subcellularLocation>
        <location evidence="1">Nucleus</location>
    </subcellularLocation>
</comment>
<keyword evidence="1" id="KW-0238">DNA-binding</keyword>
<evidence type="ECO:0000256" key="1">
    <source>
        <dbReference type="PROSITE-ProRule" id="PRU01313"/>
    </source>
</evidence>
<feature type="non-terminal residue" evidence="3">
    <location>
        <position position="1"/>
    </location>
</feature>
<keyword evidence="4" id="KW-1185">Reference proteome</keyword>
<dbReference type="AlphaFoldDB" id="A0A9X9Q6V9"/>
<dbReference type="PANTHER" id="PTHR11037:SF12">
    <property type="entry name" value="GRH_CP2 DB DOMAIN-CONTAINING PROTEIN"/>
    <property type="match status" value="1"/>
</dbReference>
<dbReference type="InterPro" id="IPR007604">
    <property type="entry name" value="CP2"/>
</dbReference>
<dbReference type="GO" id="GO:0005634">
    <property type="term" value="C:nucleus"/>
    <property type="evidence" value="ECO:0007669"/>
    <property type="project" value="UniProtKB-SubCell"/>
</dbReference>
<sequence>QIHCISTVFAPSKAGGEKGVPFCLQIHTFKASDKDLPQAAHLHSAGCLTEVFKVQAGPCPSLSGLSPCLAAGCTPSACHPLLYTPRDGA</sequence>
<dbReference type="GO" id="GO:0000978">
    <property type="term" value="F:RNA polymerase II cis-regulatory region sequence-specific DNA binding"/>
    <property type="evidence" value="ECO:0007669"/>
    <property type="project" value="TreeGrafter"/>
</dbReference>
<protein>
    <recommendedName>
        <fullName evidence="2">Grh/CP2 DB domain-containing protein</fullName>
    </recommendedName>
</protein>
<dbReference type="Pfam" id="PF04516">
    <property type="entry name" value="CP2"/>
    <property type="match status" value="1"/>
</dbReference>
<dbReference type="PANTHER" id="PTHR11037">
    <property type="entry name" value="TRANSCRIPTION FACTOR CP2"/>
    <property type="match status" value="1"/>
</dbReference>
<dbReference type="GO" id="GO:0001228">
    <property type="term" value="F:DNA-binding transcription activator activity, RNA polymerase II-specific"/>
    <property type="evidence" value="ECO:0007669"/>
    <property type="project" value="TreeGrafter"/>
</dbReference>
<dbReference type="EMBL" id="CYRY02042892">
    <property type="protein sequence ID" value="VCX36907.1"/>
    <property type="molecule type" value="Genomic_DNA"/>
</dbReference>
<reference evidence="3 4" key="1">
    <citation type="submission" date="2018-10" db="EMBL/GenBank/DDBJ databases">
        <authorList>
            <person name="Ekblom R."/>
            <person name="Jareborg N."/>
        </authorList>
    </citation>
    <scope>NUCLEOTIDE SEQUENCE [LARGE SCALE GENOMIC DNA]</scope>
    <source>
        <tissue evidence="3">Muscle</tissue>
    </source>
</reference>
<dbReference type="Proteomes" id="UP000269945">
    <property type="component" value="Unassembled WGS sequence"/>
</dbReference>
<name>A0A9X9Q6V9_GULGU</name>
<proteinExistence type="predicted"/>
<evidence type="ECO:0000313" key="4">
    <source>
        <dbReference type="Proteomes" id="UP000269945"/>
    </source>
</evidence>
<dbReference type="InterPro" id="IPR040167">
    <property type="entry name" value="TF_CP2-like"/>
</dbReference>
<comment type="caution">
    <text evidence="3">The sequence shown here is derived from an EMBL/GenBank/DDBJ whole genome shotgun (WGS) entry which is preliminary data.</text>
</comment>
<evidence type="ECO:0000259" key="2">
    <source>
        <dbReference type="PROSITE" id="PS51968"/>
    </source>
</evidence>
<keyword evidence="1" id="KW-0539">Nucleus</keyword>
<feature type="domain" description="Grh/CP2 DB" evidence="2">
    <location>
        <begin position="1"/>
        <end position="89"/>
    </location>
</feature>
<dbReference type="PROSITE" id="PS51968">
    <property type="entry name" value="GRH_CP2_DB"/>
    <property type="match status" value="1"/>
</dbReference>
<accession>A0A9X9Q6V9</accession>
<gene>
    <name evidence="3" type="ORF">BN2614_LOCUS2</name>
</gene>
<organism evidence="3 4">
    <name type="scientific">Gulo gulo</name>
    <name type="common">Wolverine</name>
    <name type="synonym">Gluton</name>
    <dbReference type="NCBI Taxonomy" id="48420"/>
    <lineage>
        <taxon>Eukaryota</taxon>
        <taxon>Metazoa</taxon>
        <taxon>Chordata</taxon>
        <taxon>Craniata</taxon>
        <taxon>Vertebrata</taxon>
        <taxon>Euteleostomi</taxon>
        <taxon>Mammalia</taxon>
        <taxon>Eutheria</taxon>
        <taxon>Laurasiatheria</taxon>
        <taxon>Carnivora</taxon>
        <taxon>Caniformia</taxon>
        <taxon>Musteloidea</taxon>
        <taxon>Mustelidae</taxon>
        <taxon>Guloninae</taxon>
        <taxon>Gulo</taxon>
    </lineage>
</organism>
<evidence type="ECO:0000313" key="3">
    <source>
        <dbReference type="EMBL" id="VCX36907.1"/>
    </source>
</evidence>